<dbReference type="SMART" id="SM00020">
    <property type="entry name" value="Tryp_SPc"/>
    <property type="match status" value="1"/>
</dbReference>
<dbReference type="EMBL" id="WJQU01000003">
    <property type="protein sequence ID" value="KAJ6638323.1"/>
    <property type="molecule type" value="Genomic_DNA"/>
</dbReference>
<evidence type="ECO:0000256" key="8">
    <source>
        <dbReference type="SAM" id="MobiDB-lite"/>
    </source>
</evidence>
<name>A0A9Q0RZU4_9DIPT</name>
<dbReference type="InterPro" id="IPR006612">
    <property type="entry name" value="THAP_Znf"/>
</dbReference>
<dbReference type="GO" id="GO:0006508">
    <property type="term" value="P:proteolysis"/>
    <property type="evidence" value="ECO:0007669"/>
    <property type="project" value="InterPro"/>
</dbReference>
<evidence type="ECO:0000256" key="5">
    <source>
        <dbReference type="ARBA" id="ARBA00023157"/>
    </source>
</evidence>
<dbReference type="FunFam" id="2.40.10.10:FF:000068">
    <property type="entry name" value="transmembrane protease serine 2"/>
    <property type="match status" value="1"/>
</dbReference>
<dbReference type="Gene3D" id="2.40.10.10">
    <property type="entry name" value="Trypsin-like serine proteases"/>
    <property type="match status" value="1"/>
</dbReference>
<evidence type="ECO:0000256" key="7">
    <source>
        <dbReference type="PROSITE-ProRule" id="PRU00309"/>
    </source>
</evidence>
<feature type="domain" description="THAP-type" evidence="10">
    <location>
        <begin position="738"/>
        <end position="824"/>
    </location>
</feature>
<evidence type="ECO:0000259" key="9">
    <source>
        <dbReference type="PROSITE" id="PS50240"/>
    </source>
</evidence>
<keyword evidence="12" id="KW-1185">Reference proteome</keyword>
<dbReference type="GO" id="GO:0005813">
    <property type="term" value="C:centrosome"/>
    <property type="evidence" value="ECO:0007669"/>
    <property type="project" value="TreeGrafter"/>
</dbReference>
<dbReference type="OrthoDB" id="78308at2759"/>
<dbReference type="SMART" id="SM00980">
    <property type="entry name" value="THAP"/>
    <property type="match status" value="1"/>
</dbReference>
<dbReference type="InterPro" id="IPR009003">
    <property type="entry name" value="Peptidase_S1_PA"/>
</dbReference>
<sequence length="836" mass="95699">MFRETHMTGKMSSLRTSTAILVFAFMVFIHINGKSAKHASCGRQRLNTNPMMNQTFNAGSWPWHAAIYYQKKYQCVATLISENSVVTSGHCVANDVPTEVEVRLGSSKFETAMQSFGVVKIFLHPNYNEETFNNDIAVLRLSSYAVYNEFIQPICLWPSDQTYLSEFVGKDGTVIRWEITETNEPSMSLQEVSMRIISHMDCLGSDLRPYISTTNFCARLPNDTNVSQLNSGGSLIYRGNDELYYIRGIVSVAPIFNSTRHNALFTDVARYLPWIEDMKNNCDKVVQCEEENMEQHLAKQSSFFLSYKTLCKEKGVPAMLELIRNKRKLDFVADRIKVDHWEMICKSIEYDNLLESLAIRSRKKAILDGETDSEKRPSIRPLLIRSVSGCVGRHLTMTDLALEGLPLTVDCVQEISNAISLNKSLKTLSFARSSIMDEGCNIICSAIRDLPHIEKLNLSQCFLTTAAASHISELIKFQMIKRNSEGWMKSLRYRDVDVDSVPGLKCLILNNNQICDEGVTMIASKLKEDVWMKAQSFRWIVFEAVEVQNCDVTDVGGEAILNCLEFNTTLVVFDASHNYKISYKIMKKIQMILNAESSDYYESTTKVTNSQLREKIEFLEQQLQLETFNRTRADELNIQLQKRIDECYEEIGEKSYEPPAGYKIIQSSVLNALYKDFIPFHKEVSNSQEASYKASSKLDEDVMTLNSDDGEHLIGHKRNSDSKEYLELCQFQEQIFVAPSKKCFVPGCFNEKTKKREKNLFWSPSDFTRKPRKQLWMFAVGRQVADNTKFTVCQDHFDMREDVRDYRAHDARPVLHDNAVPHNNLRNDEGNICQSS</sequence>
<dbReference type="Proteomes" id="UP001151699">
    <property type="component" value="Chromosome X"/>
</dbReference>
<dbReference type="GO" id="GO:0036064">
    <property type="term" value="C:ciliary basal body"/>
    <property type="evidence" value="ECO:0007669"/>
    <property type="project" value="TreeGrafter"/>
</dbReference>
<accession>A0A9Q0RZU4</accession>
<dbReference type="CDD" id="cd00190">
    <property type="entry name" value="Tryp_SPc"/>
    <property type="match status" value="1"/>
</dbReference>
<dbReference type="PRINTS" id="PR02062">
    <property type="entry name" value="CENTROSOME78"/>
</dbReference>
<dbReference type="GO" id="GO:0044782">
    <property type="term" value="P:cilium organization"/>
    <property type="evidence" value="ECO:0007669"/>
    <property type="project" value="TreeGrafter"/>
</dbReference>
<dbReference type="PROSITE" id="PS50950">
    <property type="entry name" value="ZF_THAP"/>
    <property type="match status" value="1"/>
</dbReference>
<evidence type="ECO:0000256" key="6">
    <source>
        <dbReference type="ARBA" id="ARBA00024195"/>
    </source>
</evidence>
<protein>
    <submittedName>
        <fullName evidence="11">Protein Cep78 like</fullName>
    </submittedName>
</protein>
<evidence type="ECO:0000256" key="1">
    <source>
        <dbReference type="ARBA" id="ARBA00022723"/>
    </source>
</evidence>
<dbReference type="Gene3D" id="3.80.10.10">
    <property type="entry name" value="Ribonuclease Inhibitor"/>
    <property type="match status" value="2"/>
</dbReference>
<dbReference type="GO" id="GO:0003677">
    <property type="term" value="F:DNA binding"/>
    <property type="evidence" value="ECO:0007669"/>
    <property type="project" value="UniProtKB-UniRule"/>
</dbReference>
<organism evidence="11 12">
    <name type="scientific">Pseudolycoriella hygida</name>
    <dbReference type="NCBI Taxonomy" id="35572"/>
    <lineage>
        <taxon>Eukaryota</taxon>
        <taxon>Metazoa</taxon>
        <taxon>Ecdysozoa</taxon>
        <taxon>Arthropoda</taxon>
        <taxon>Hexapoda</taxon>
        <taxon>Insecta</taxon>
        <taxon>Pterygota</taxon>
        <taxon>Neoptera</taxon>
        <taxon>Endopterygota</taxon>
        <taxon>Diptera</taxon>
        <taxon>Nematocera</taxon>
        <taxon>Sciaroidea</taxon>
        <taxon>Sciaridae</taxon>
        <taxon>Pseudolycoriella</taxon>
    </lineage>
</organism>
<evidence type="ECO:0000256" key="4">
    <source>
        <dbReference type="ARBA" id="ARBA00023125"/>
    </source>
</evidence>
<evidence type="ECO:0000259" key="10">
    <source>
        <dbReference type="PROSITE" id="PS50950"/>
    </source>
</evidence>
<keyword evidence="1" id="KW-0479">Metal-binding</keyword>
<comment type="caution">
    <text evidence="11">The sequence shown here is derived from an EMBL/GenBank/DDBJ whole genome shotgun (WGS) entry which is preliminary data.</text>
</comment>
<evidence type="ECO:0000313" key="12">
    <source>
        <dbReference type="Proteomes" id="UP001151699"/>
    </source>
</evidence>
<keyword evidence="4 7" id="KW-0238">DNA-binding</keyword>
<dbReference type="Pfam" id="PF13516">
    <property type="entry name" value="LRR_6"/>
    <property type="match status" value="1"/>
</dbReference>
<dbReference type="SUPFAM" id="SSF57716">
    <property type="entry name" value="Glucocorticoid receptor-like (DNA-binding domain)"/>
    <property type="match status" value="1"/>
</dbReference>
<dbReference type="PANTHER" id="PTHR24110:SF3">
    <property type="entry name" value="CENTROSOMAL PROTEIN OF 78 KDA"/>
    <property type="match status" value="1"/>
</dbReference>
<comment type="similarity">
    <text evidence="6">Belongs to the peptidase S1 family. CLIP subfamily.</text>
</comment>
<proteinExistence type="inferred from homology"/>
<dbReference type="InterPro" id="IPR032675">
    <property type="entry name" value="LRR_dom_sf"/>
</dbReference>
<gene>
    <name evidence="11" type="ORF">Bhyg_11058</name>
</gene>
<evidence type="ECO:0000313" key="11">
    <source>
        <dbReference type="EMBL" id="KAJ6638323.1"/>
    </source>
</evidence>
<evidence type="ECO:0000256" key="2">
    <source>
        <dbReference type="ARBA" id="ARBA00022771"/>
    </source>
</evidence>
<dbReference type="SUPFAM" id="SSF50494">
    <property type="entry name" value="Trypsin-like serine proteases"/>
    <property type="match status" value="1"/>
</dbReference>
<feature type="region of interest" description="Disordered" evidence="8">
    <location>
        <begin position="817"/>
        <end position="836"/>
    </location>
</feature>
<keyword evidence="3" id="KW-0862">Zinc</keyword>
<feature type="domain" description="Peptidase S1" evidence="9">
    <location>
        <begin position="30"/>
        <end position="280"/>
    </location>
</feature>
<dbReference type="GO" id="GO:0004252">
    <property type="term" value="F:serine-type endopeptidase activity"/>
    <property type="evidence" value="ECO:0007669"/>
    <property type="project" value="InterPro"/>
</dbReference>
<dbReference type="InterPro" id="IPR043504">
    <property type="entry name" value="Peptidase_S1_PA_chymotrypsin"/>
</dbReference>
<dbReference type="Pfam" id="PF05485">
    <property type="entry name" value="THAP"/>
    <property type="match status" value="1"/>
</dbReference>
<dbReference type="Pfam" id="PF00089">
    <property type="entry name" value="Trypsin"/>
    <property type="match status" value="1"/>
</dbReference>
<keyword evidence="2 7" id="KW-0863">Zinc-finger</keyword>
<dbReference type="PANTHER" id="PTHR24110">
    <property type="entry name" value="CENTROSOMAL PROTEIN OF 78 KDA"/>
    <property type="match status" value="1"/>
</dbReference>
<dbReference type="InterPro" id="IPR001611">
    <property type="entry name" value="Leu-rich_rpt"/>
</dbReference>
<keyword evidence="5" id="KW-1015">Disulfide bond</keyword>
<dbReference type="PROSITE" id="PS50240">
    <property type="entry name" value="TRYPSIN_DOM"/>
    <property type="match status" value="1"/>
</dbReference>
<dbReference type="SUPFAM" id="SSF52047">
    <property type="entry name" value="RNI-like"/>
    <property type="match status" value="1"/>
</dbReference>
<evidence type="ECO:0000256" key="3">
    <source>
        <dbReference type="ARBA" id="ARBA00022833"/>
    </source>
</evidence>
<dbReference type="AlphaFoldDB" id="A0A9Q0RZU4"/>
<dbReference type="InterPro" id="IPR001254">
    <property type="entry name" value="Trypsin_dom"/>
</dbReference>
<reference evidence="11" key="1">
    <citation type="submission" date="2022-07" db="EMBL/GenBank/DDBJ databases">
        <authorList>
            <person name="Trinca V."/>
            <person name="Uliana J.V.C."/>
            <person name="Torres T.T."/>
            <person name="Ward R.J."/>
            <person name="Monesi N."/>
        </authorList>
    </citation>
    <scope>NUCLEOTIDE SEQUENCE</scope>
    <source>
        <strain evidence="11">HSMRA1968</strain>
        <tissue evidence="11">Whole embryos</tissue>
    </source>
</reference>
<dbReference type="GO" id="GO:0008270">
    <property type="term" value="F:zinc ion binding"/>
    <property type="evidence" value="ECO:0007669"/>
    <property type="project" value="UniProtKB-KW"/>
</dbReference>
<dbReference type="SMART" id="SM00368">
    <property type="entry name" value="LRR_RI"/>
    <property type="match status" value="3"/>
</dbReference>
<dbReference type="InterPro" id="IPR026212">
    <property type="entry name" value="Cep78"/>
</dbReference>